<accession>A0A1L9QXJ2</accession>
<proteinExistence type="predicted"/>
<evidence type="ECO:0000313" key="2">
    <source>
        <dbReference type="Proteomes" id="UP000183940"/>
    </source>
</evidence>
<protein>
    <submittedName>
        <fullName evidence="1">Uncharacterized protein</fullName>
    </submittedName>
</protein>
<gene>
    <name evidence="1" type="ORF">BI308_02445</name>
</gene>
<organism evidence="1 2">
    <name type="scientific">Roseofilum reptotaenium AO1-A</name>
    <dbReference type="NCBI Taxonomy" id="1925591"/>
    <lineage>
        <taxon>Bacteria</taxon>
        <taxon>Bacillati</taxon>
        <taxon>Cyanobacteriota</taxon>
        <taxon>Cyanophyceae</taxon>
        <taxon>Desertifilales</taxon>
        <taxon>Desertifilaceae</taxon>
        <taxon>Roseofilum</taxon>
    </lineage>
</organism>
<reference evidence="1" key="1">
    <citation type="submission" date="2016-10" db="EMBL/GenBank/DDBJ databases">
        <title>CRISPR-Cas defence system in Roseofilum reptotaenium: evidence of a bacteriophage-cyanobacterium arms race in the coral black band disease.</title>
        <authorList>
            <person name="Buerger P."/>
            <person name="Wood-Charlson E.M."/>
            <person name="Weynberg K.D."/>
            <person name="Willis B."/>
            <person name="Van Oppen M.J."/>
        </authorList>
    </citation>
    <scope>NUCLEOTIDE SEQUENCE [LARGE SCALE GENOMIC DNA]</scope>
    <source>
        <strain evidence="1">AO1-A</strain>
    </source>
</reference>
<sequence length="113" mass="12944">MNYTFNILGVSPILHFFNHQQERAIEDPRKGAEYVATYECTLDAFLQSVEPVPPSRGWELDEVVDTVIHYWMNNAEGIQHWKERLDRAGNDNLLVARLADVKALKAEFDALLG</sequence>
<name>A0A1L9QXJ2_9CYAN</name>
<dbReference type="Proteomes" id="UP000183940">
    <property type="component" value="Unassembled WGS sequence"/>
</dbReference>
<dbReference type="EMBL" id="MLAW01000002">
    <property type="protein sequence ID" value="OJJ27359.1"/>
    <property type="molecule type" value="Genomic_DNA"/>
</dbReference>
<dbReference type="AlphaFoldDB" id="A0A1L9QXJ2"/>
<dbReference type="STRING" id="1925591.BI308_02445"/>
<comment type="caution">
    <text evidence="1">The sequence shown here is derived from an EMBL/GenBank/DDBJ whole genome shotgun (WGS) entry which is preliminary data.</text>
</comment>
<keyword evidence="2" id="KW-1185">Reference proteome</keyword>
<evidence type="ECO:0000313" key="1">
    <source>
        <dbReference type="EMBL" id="OJJ27359.1"/>
    </source>
</evidence>